<accession>B3RZR0</accession>
<evidence type="ECO:0000256" key="4">
    <source>
        <dbReference type="ARBA" id="ARBA00022737"/>
    </source>
</evidence>
<feature type="transmembrane region" description="Helical" evidence="14">
    <location>
        <begin position="426"/>
        <end position="447"/>
    </location>
</feature>
<dbReference type="eggNOG" id="KOG0476">
    <property type="taxonomic scope" value="Eukaryota"/>
</dbReference>
<keyword evidence="4" id="KW-0677">Repeat</keyword>
<feature type="transmembrane region" description="Helical" evidence="14">
    <location>
        <begin position="454"/>
        <end position="471"/>
    </location>
</feature>
<dbReference type="OMA" id="HIRCAER"/>
<evidence type="ECO:0000256" key="12">
    <source>
        <dbReference type="ARBA" id="ARBA00023303"/>
    </source>
</evidence>
<comment type="subcellular location">
    <subcellularLocation>
        <location evidence="1">Membrane</location>
        <topology evidence="1">Multi-pass membrane protein</topology>
    </subcellularLocation>
</comment>
<keyword evidence="11" id="KW-0868">Chloride</keyword>
<protein>
    <recommendedName>
        <fullName evidence="17">Chloride channel protein</fullName>
    </recommendedName>
</protein>
<dbReference type="GO" id="GO:0005247">
    <property type="term" value="F:voltage-gated chloride channel activity"/>
    <property type="evidence" value="ECO:0000318"/>
    <property type="project" value="GO_Central"/>
</dbReference>
<dbReference type="GO" id="GO:0005886">
    <property type="term" value="C:plasma membrane"/>
    <property type="evidence" value="ECO:0000318"/>
    <property type="project" value="GO_Central"/>
</dbReference>
<sequence length="602" mass="67231">CPAWIHKLIFEYIGLDWIYLLVLGIIMALLSFLIDYCITQIQHAHILAYQSAKHSGFLQYLAWVFLPMIFLLFSVGFVKLCSIHAIGSGIPEMKTIMRGYSLHHYLSFRALIAKSVGLIAAAGSGMPIGKEGPFVHIASIVASIMNRILGVFRGLYKNESHNMDLLAAACAVGVSSNFAAPIGGVLFSIEVTSTHFAVRNYWRGFFSAVCGAFVFRLLSVWDREEQTITALFSTHFRVDFPFDMTEMLAFIFIGIVSGFSGALFVYLHRKLIELRRKYRKNVVSKFFRKSIFLYPAIICFIYFSLTFPLGLGRYMASIVTPKEAIDELFSNATWYRGHADNIKAQKILDHWDHPNIYVSLLLFIIFQFFWTAASVALPIPCGVVLPVFIIGAAFGRLIGEAMAAWFPLGIRSGDGLFSPIVPGGYAVIGAAALAGSVTHTISVSVIVFELTGQIVHIIPVMVAVLISNAIATKLQPSFYDSIIQIKKLPYLPEIYEDKAYDIYVSDIMRTDIKYLSYKSSYEDLDKLLETTKLKSFPLVESADSMVLLGSLQRKQLEGLLARYINKVAQEVSTSQPTTEPKRDQLESTVNDENEDNHKDGAE</sequence>
<evidence type="ECO:0000256" key="6">
    <source>
        <dbReference type="ARBA" id="ARBA00022989"/>
    </source>
</evidence>
<dbReference type="PhylomeDB" id="B3RZR0"/>
<organism evidence="15 16">
    <name type="scientific">Trichoplax adhaerens</name>
    <name type="common">Trichoplax reptans</name>
    <dbReference type="NCBI Taxonomy" id="10228"/>
    <lineage>
        <taxon>Eukaryota</taxon>
        <taxon>Metazoa</taxon>
        <taxon>Placozoa</taxon>
        <taxon>Uniplacotomia</taxon>
        <taxon>Trichoplacea</taxon>
        <taxon>Trichoplacidae</taxon>
        <taxon>Trichoplax</taxon>
    </lineage>
</organism>
<evidence type="ECO:0000256" key="13">
    <source>
        <dbReference type="SAM" id="MobiDB-lite"/>
    </source>
</evidence>
<evidence type="ECO:0000256" key="14">
    <source>
        <dbReference type="SAM" id="Phobius"/>
    </source>
</evidence>
<evidence type="ECO:0000313" key="16">
    <source>
        <dbReference type="Proteomes" id="UP000009022"/>
    </source>
</evidence>
<evidence type="ECO:0000256" key="11">
    <source>
        <dbReference type="ARBA" id="ARBA00023214"/>
    </source>
</evidence>
<gene>
    <name evidence="15" type="ORF">TRIADDRAFT_26270</name>
</gene>
<feature type="transmembrane region" description="Helical" evidence="14">
    <location>
        <begin position="286"/>
        <end position="305"/>
    </location>
</feature>
<dbReference type="OrthoDB" id="4564at2759"/>
<dbReference type="Pfam" id="PF00654">
    <property type="entry name" value="Voltage_CLC"/>
    <property type="match status" value="1"/>
</dbReference>
<keyword evidence="10" id="KW-0869">Chloride channel</keyword>
<dbReference type="FunCoup" id="B3RZR0">
    <property type="interactions" value="165"/>
</dbReference>
<dbReference type="InterPro" id="IPR014743">
    <property type="entry name" value="Cl-channel_core"/>
</dbReference>
<feature type="transmembrane region" description="Helical" evidence="14">
    <location>
        <begin position="247"/>
        <end position="266"/>
    </location>
</feature>
<dbReference type="PANTHER" id="PTHR45720:SF10">
    <property type="entry name" value="CHLORIDE CHANNEL PROTEIN 2"/>
    <property type="match status" value="1"/>
</dbReference>
<feature type="transmembrane region" description="Helical" evidence="14">
    <location>
        <begin position="17"/>
        <end position="39"/>
    </location>
</feature>
<evidence type="ECO:0000256" key="3">
    <source>
        <dbReference type="ARBA" id="ARBA00022692"/>
    </source>
</evidence>
<evidence type="ECO:0000256" key="7">
    <source>
        <dbReference type="ARBA" id="ARBA00023065"/>
    </source>
</evidence>
<dbReference type="Proteomes" id="UP000009022">
    <property type="component" value="Unassembled WGS sequence"/>
</dbReference>
<dbReference type="RefSeq" id="XP_002113776.1">
    <property type="nucleotide sequence ID" value="XM_002113740.1"/>
</dbReference>
<dbReference type="CDD" id="cd03683">
    <property type="entry name" value="ClC_1_like"/>
    <property type="match status" value="1"/>
</dbReference>
<keyword evidence="3 14" id="KW-0812">Transmembrane</keyword>
<dbReference type="Gene3D" id="3.10.580.10">
    <property type="entry name" value="CBS-domain"/>
    <property type="match status" value="1"/>
</dbReference>
<dbReference type="EMBL" id="DS985246">
    <property type="protein sequence ID" value="EDV24250.1"/>
    <property type="molecule type" value="Genomic_DNA"/>
</dbReference>
<dbReference type="Gene3D" id="1.10.3080.10">
    <property type="entry name" value="Clc chloride channel"/>
    <property type="match status" value="1"/>
</dbReference>
<evidence type="ECO:0000256" key="10">
    <source>
        <dbReference type="ARBA" id="ARBA00023173"/>
    </source>
</evidence>
<keyword evidence="16" id="KW-1185">Reference proteome</keyword>
<dbReference type="KEGG" id="tad:TRIADDRAFT_26270"/>
<reference evidence="15 16" key="1">
    <citation type="journal article" date="2008" name="Nature">
        <title>The Trichoplax genome and the nature of placozoans.</title>
        <authorList>
            <person name="Srivastava M."/>
            <person name="Begovic E."/>
            <person name="Chapman J."/>
            <person name="Putnam N.H."/>
            <person name="Hellsten U."/>
            <person name="Kawashima T."/>
            <person name="Kuo A."/>
            <person name="Mitros T."/>
            <person name="Salamov A."/>
            <person name="Carpenter M.L."/>
            <person name="Signorovitch A.Y."/>
            <person name="Moreno M.A."/>
            <person name="Kamm K."/>
            <person name="Grimwood J."/>
            <person name="Schmutz J."/>
            <person name="Shapiro H."/>
            <person name="Grigoriev I.V."/>
            <person name="Buss L.W."/>
            <person name="Schierwater B."/>
            <person name="Dellaporta S.L."/>
            <person name="Rokhsar D.S."/>
        </authorList>
    </citation>
    <scope>NUCLEOTIDE SEQUENCE [LARGE SCALE GENOMIC DNA]</scope>
    <source>
        <strain evidence="15 16">Grell-BS-1999</strain>
    </source>
</reference>
<keyword evidence="8" id="KW-0129">CBS domain</keyword>
<evidence type="ECO:0000256" key="2">
    <source>
        <dbReference type="ARBA" id="ARBA00022448"/>
    </source>
</evidence>
<dbReference type="GO" id="GO:0006821">
    <property type="term" value="P:chloride transport"/>
    <property type="evidence" value="ECO:0000318"/>
    <property type="project" value="GO_Central"/>
</dbReference>
<evidence type="ECO:0000313" key="15">
    <source>
        <dbReference type="EMBL" id="EDV24250.1"/>
    </source>
</evidence>
<dbReference type="PRINTS" id="PR00762">
    <property type="entry name" value="CLCHANNEL"/>
</dbReference>
<keyword evidence="9 14" id="KW-0472">Membrane</keyword>
<feature type="transmembrane region" description="Helical" evidence="14">
    <location>
        <begin position="201"/>
        <end position="221"/>
    </location>
</feature>
<keyword evidence="6 14" id="KW-1133">Transmembrane helix</keyword>
<feature type="transmembrane region" description="Helical" evidence="14">
    <location>
        <begin position="384"/>
        <end position="406"/>
    </location>
</feature>
<evidence type="ECO:0008006" key="17">
    <source>
        <dbReference type="Google" id="ProtNLM"/>
    </source>
</evidence>
<dbReference type="InParanoid" id="B3RZR0"/>
<dbReference type="PANTHER" id="PTHR45720">
    <property type="entry name" value="CHLORIDE CHANNEL PROTEIN 2"/>
    <property type="match status" value="1"/>
</dbReference>
<dbReference type="GeneID" id="6754988"/>
<feature type="transmembrane region" description="Helical" evidence="14">
    <location>
        <begin position="165"/>
        <end position="189"/>
    </location>
</feature>
<proteinExistence type="predicted"/>
<evidence type="ECO:0000256" key="8">
    <source>
        <dbReference type="ARBA" id="ARBA00023122"/>
    </source>
</evidence>
<feature type="non-terminal residue" evidence="15">
    <location>
        <position position="1"/>
    </location>
</feature>
<dbReference type="GO" id="GO:0034707">
    <property type="term" value="C:chloride channel complex"/>
    <property type="evidence" value="ECO:0007669"/>
    <property type="project" value="UniProtKB-KW"/>
</dbReference>
<name>B3RZR0_TRIAD</name>
<dbReference type="InterPro" id="IPR046342">
    <property type="entry name" value="CBS_dom_sf"/>
</dbReference>
<keyword evidence="2" id="KW-0813">Transport</keyword>
<keyword evidence="5" id="KW-0851">Voltage-gated channel</keyword>
<feature type="transmembrane region" description="Helical" evidence="14">
    <location>
        <begin position="106"/>
        <end position="122"/>
    </location>
</feature>
<keyword evidence="12" id="KW-0407">Ion channel</keyword>
<keyword evidence="7" id="KW-0406">Ion transport</keyword>
<dbReference type="InterPro" id="IPR050970">
    <property type="entry name" value="Cl_channel_volt-gated"/>
</dbReference>
<feature type="transmembrane region" description="Helical" evidence="14">
    <location>
        <begin position="134"/>
        <end position="153"/>
    </location>
</feature>
<dbReference type="FunFam" id="1.10.3080.10:FF:000003">
    <property type="entry name" value="Chloride channel 2"/>
    <property type="match status" value="1"/>
</dbReference>
<dbReference type="HOGENOM" id="CLU_006904_4_0_1"/>
<dbReference type="SUPFAM" id="SSF81340">
    <property type="entry name" value="Clc chloride channel"/>
    <property type="match status" value="1"/>
</dbReference>
<evidence type="ECO:0000256" key="9">
    <source>
        <dbReference type="ARBA" id="ARBA00023136"/>
    </source>
</evidence>
<evidence type="ECO:0000256" key="1">
    <source>
        <dbReference type="ARBA" id="ARBA00004141"/>
    </source>
</evidence>
<feature type="transmembrane region" description="Helical" evidence="14">
    <location>
        <begin position="356"/>
        <end position="377"/>
    </location>
</feature>
<dbReference type="InterPro" id="IPR001807">
    <property type="entry name" value="ClC"/>
</dbReference>
<dbReference type="AlphaFoldDB" id="B3RZR0"/>
<dbReference type="SUPFAM" id="SSF54631">
    <property type="entry name" value="CBS-domain pair"/>
    <property type="match status" value="1"/>
</dbReference>
<feature type="transmembrane region" description="Helical" evidence="14">
    <location>
        <begin position="60"/>
        <end position="86"/>
    </location>
</feature>
<dbReference type="CTD" id="6754988"/>
<dbReference type="STRING" id="10228.B3RZR0"/>
<evidence type="ECO:0000256" key="5">
    <source>
        <dbReference type="ARBA" id="ARBA00022882"/>
    </source>
</evidence>
<feature type="region of interest" description="Disordered" evidence="13">
    <location>
        <begin position="571"/>
        <end position="602"/>
    </location>
</feature>